<dbReference type="CDD" id="cd02440">
    <property type="entry name" value="AdoMet_MTases"/>
    <property type="match status" value="1"/>
</dbReference>
<dbReference type="GO" id="GO:0008168">
    <property type="term" value="F:methyltransferase activity"/>
    <property type="evidence" value="ECO:0007669"/>
    <property type="project" value="UniProtKB-KW"/>
</dbReference>
<organism evidence="4 5">
    <name type="scientific">Paenibacillus solani</name>
    <dbReference type="NCBI Taxonomy" id="1705565"/>
    <lineage>
        <taxon>Bacteria</taxon>
        <taxon>Bacillati</taxon>
        <taxon>Bacillota</taxon>
        <taxon>Bacilli</taxon>
        <taxon>Bacillales</taxon>
        <taxon>Paenibacillaceae</taxon>
        <taxon>Paenibacillus</taxon>
    </lineage>
</organism>
<protein>
    <submittedName>
        <fullName evidence="4">Methyltransferase type 11</fullName>
    </submittedName>
</protein>
<dbReference type="SUPFAM" id="SSF53335">
    <property type="entry name" value="S-adenosyl-L-methionine-dependent methyltransferases"/>
    <property type="match status" value="1"/>
</dbReference>
<reference evidence="5" key="1">
    <citation type="submission" date="2015-08" db="EMBL/GenBank/DDBJ databases">
        <title>Genome sequencing project for genomic taxonomy and phylogenomics of Bacillus-like bacteria.</title>
        <authorList>
            <person name="Liu B."/>
            <person name="Wang J."/>
            <person name="Zhu Y."/>
            <person name="Liu G."/>
            <person name="Chen Q."/>
            <person name="Chen Z."/>
            <person name="Lan J."/>
            <person name="Che J."/>
            <person name="Ge C."/>
            <person name="Shi H."/>
            <person name="Pan Z."/>
            <person name="Liu X."/>
        </authorList>
    </citation>
    <scope>NUCLEOTIDE SEQUENCE [LARGE SCALE GENOMIC DNA]</scope>
    <source>
        <strain evidence="5">FJAT-22460</strain>
    </source>
</reference>
<dbReference type="Proteomes" id="UP000036932">
    <property type="component" value="Unassembled WGS sequence"/>
</dbReference>
<evidence type="ECO:0000313" key="4">
    <source>
        <dbReference type="EMBL" id="KOR88175.1"/>
    </source>
</evidence>
<feature type="domain" description="Methyltransferase" evidence="3">
    <location>
        <begin position="37"/>
        <end position="124"/>
    </location>
</feature>
<dbReference type="Pfam" id="PF13649">
    <property type="entry name" value="Methyltransf_25"/>
    <property type="match status" value="1"/>
</dbReference>
<keyword evidence="5" id="KW-1185">Reference proteome</keyword>
<dbReference type="EMBL" id="LIUT01000001">
    <property type="protein sequence ID" value="KOR88175.1"/>
    <property type="molecule type" value="Genomic_DNA"/>
</dbReference>
<dbReference type="RefSeq" id="WP_054401264.1">
    <property type="nucleotide sequence ID" value="NZ_LIUT01000001.1"/>
</dbReference>
<dbReference type="PANTHER" id="PTHR43861:SF1">
    <property type="entry name" value="TRANS-ACONITATE 2-METHYLTRANSFERASE"/>
    <property type="match status" value="1"/>
</dbReference>
<keyword evidence="1 4" id="KW-0489">Methyltransferase</keyword>
<name>A0A0M1P1K8_9BACL</name>
<dbReference type="AlphaFoldDB" id="A0A0M1P1K8"/>
<proteinExistence type="predicted"/>
<dbReference type="InterPro" id="IPR029063">
    <property type="entry name" value="SAM-dependent_MTases_sf"/>
</dbReference>
<evidence type="ECO:0000256" key="2">
    <source>
        <dbReference type="ARBA" id="ARBA00022679"/>
    </source>
</evidence>
<comment type="caution">
    <text evidence="4">The sequence shown here is derived from an EMBL/GenBank/DDBJ whole genome shotgun (WGS) entry which is preliminary data.</text>
</comment>
<dbReference type="Gene3D" id="3.40.50.150">
    <property type="entry name" value="Vaccinia Virus protein VP39"/>
    <property type="match status" value="1"/>
</dbReference>
<gene>
    <name evidence="4" type="ORF">AM231_02790</name>
</gene>
<keyword evidence="2 4" id="KW-0808">Transferase</keyword>
<dbReference type="OrthoDB" id="9760689at2"/>
<accession>A0A0M1P1K8</accession>
<dbReference type="PATRIC" id="fig|1705565.3.peg.2434"/>
<dbReference type="PANTHER" id="PTHR43861">
    <property type="entry name" value="TRANS-ACONITATE 2-METHYLTRANSFERASE-RELATED"/>
    <property type="match status" value="1"/>
</dbReference>
<dbReference type="GO" id="GO:0032259">
    <property type="term" value="P:methylation"/>
    <property type="evidence" value="ECO:0007669"/>
    <property type="project" value="UniProtKB-KW"/>
</dbReference>
<dbReference type="InterPro" id="IPR041698">
    <property type="entry name" value="Methyltransf_25"/>
</dbReference>
<evidence type="ECO:0000313" key="5">
    <source>
        <dbReference type="Proteomes" id="UP000036932"/>
    </source>
</evidence>
<evidence type="ECO:0000256" key="1">
    <source>
        <dbReference type="ARBA" id="ARBA00022603"/>
    </source>
</evidence>
<evidence type="ECO:0000259" key="3">
    <source>
        <dbReference type="Pfam" id="PF13649"/>
    </source>
</evidence>
<sequence>MSEQVWKPYDYDRQLSFVSAYGKGVAELLAPQPGERILDLGCGTGDLAYDISASGAHVTGMDYSAEMIERAKSKYPGLTFVVGDGENFSTETPYDAVFSNAALHWMKDAASVVRSVYDSLKPGGRFVAEFGGMGNIDGIYQALKSVFANHYGIDADIRNPWYFPSLGQFTSLLEFQGFRVHIAHYFDRPTKLPGGKDGIKHWLLQFGDHFFAEFSAEEKDEAITRISQAAQATLWHEDAFYGDYRRLRVFAEKVS</sequence>